<keyword evidence="9" id="KW-1185">Reference proteome</keyword>
<keyword evidence="3 7" id="KW-0812">Transmembrane</keyword>
<dbReference type="Proteomes" id="UP000633136">
    <property type="component" value="Unassembled WGS sequence"/>
</dbReference>
<dbReference type="PANTHER" id="PTHR10057:SF0">
    <property type="entry name" value="TRANSLOCATOR PROTEIN"/>
    <property type="match status" value="1"/>
</dbReference>
<feature type="transmembrane region" description="Helical" evidence="7">
    <location>
        <begin position="38"/>
        <end position="58"/>
    </location>
</feature>
<keyword evidence="4 7" id="KW-1133">Transmembrane helix</keyword>
<reference evidence="8" key="2">
    <citation type="submission" date="2020-09" db="EMBL/GenBank/DDBJ databases">
        <authorList>
            <person name="Sun Q."/>
            <person name="Zhou Y."/>
        </authorList>
    </citation>
    <scope>NUCLEOTIDE SEQUENCE</scope>
    <source>
        <strain evidence="8">CGMCC 1.15388</strain>
    </source>
</reference>
<evidence type="ECO:0000256" key="3">
    <source>
        <dbReference type="ARBA" id="ARBA00022692"/>
    </source>
</evidence>
<evidence type="ECO:0000256" key="6">
    <source>
        <dbReference type="SAM" id="MobiDB-lite"/>
    </source>
</evidence>
<dbReference type="EMBL" id="BMIS01000003">
    <property type="protein sequence ID" value="GGE63634.1"/>
    <property type="molecule type" value="Genomic_DNA"/>
</dbReference>
<evidence type="ECO:0000256" key="4">
    <source>
        <dbReference type="ARBA" id="ARBA00022989"/>
    </source>
</evidence>
<protein>
    <submittedName>
        <fullName evidence="8">Sensory protein TspO</fullName>
    </submittedName>
</protein>
<dbReference type="AlphaFoldDB" id="A0A917AQW2"/>
<dbReference type="CDD" id="cd15904">
    <property type="entry name" value="TSPO_MBR"/>
    <property type="match status" value="1"/>
</dbReference>
<dbReference type="Gene3D" id="1.20.1260.100">
    <property type="entry name" value="TspO/MBR protein"/>
    <property type="match status" value="1"/>
</dbReference>
<dbReference type="RefSeq" id="WP_229658786.1">
    <property type="nucleotide sequence ID" value="NZ_BMIS01000003.1"/>
</dbReference>
<evidence type="ECO:0000313" key="8">
    <source>
        <dbReference type="EMBL" id="GGE63634.1"/>
    </source>
</evidence>
<dbReference type="InterPro" id="IPR004307">
    <property type="entry name" value="TspO_MBR"/>
</dbReference>
<evidence type="ECO:0000313" key="9">
    <source>
        <dbReference type="Proteomes" id="UP000633136"/>
    </source>
</evidence>
<name>A0A917AQW2_9MICC</name>
<feature type="transmembrane region" description="Helical" evidence="7">
    <location>
        <begin position="117"/>
        <end position="138"/>
    </location>
</feature>
<feature type="transmembrane region" description="Helical" evidence="7">
    <location>
        <begin position="176"/>
        <end position="197"/>
    </location>
</feature>
<feature type="transmembrane region" description="Helical" evidence="7">
    <location>
        <begin position="144"/>
        <end position="164"/>
    </location>
</feature>
<comment type="similarity">
    <text evidence="2">Belongs to the TspO/BZRP family.</text>
</comment>
<feature type="region of interest" description="Disordered" evidence="6">
    <location>
        <begin position="1"/>
        <end position="34"/>
    </location>
</feature>
<gene>
    <name evidence="8" type="primary">tspO</name>
    <name evidence="8" type="ORF">GCM10011401_08420</name>
</gene>
<organism evidence="8 9">
    <name type="scientific">Nesterenkonia cremea</name>
    <dbReference type="NCBI Taxonomy" id="1882340"/>
    <lineage>
        <taxon>Bacteria</taxon>
        <taxon>Bacillati</taxon>
        <taxon>Actinomycetota</taxon>
        <taxon>Actinomycetes</taxon>
        <taxon>Micrococcales</taxon>
        <taxon>Micrococcaceae</taxon>
        <taxon>Nesterenkonia</taxon>
    </lineage>
</organism>
<feature type="compositionally biased region" description="Low complexity" evidence="6">
    <location>
        <begin position="7"/>
        <end position="34"/>
    </location>
</feature>
<dbReference type="InterPro" id="IPR038330">
    <property type="entry name" value="TspO/MBR-related_sf"/>
</dbReference>
<keyword evidence="5 7" id="KW-0472">Membrane</keyword>
<comment type="caution">
    <text evidence="8">The sequence shown here is derived from an EMBL/GenBank/DDBJ whole genome shotgun (WGS) entry which is preliminary data.</text>
</comment>
<evidence type="ECO:0000256" key="7">
    <source>
        <dbReference type="SAM" id="Phobius"/>
    </source>
</evidence>
<reference evidence="8" key="1">
    <citation type="journal article" date="2014" name="Int. J. Syst. Evol. Microbiol.">
        <title>Complete genome sequence of Corynebacterium casei LMG S-19264T (=DSM 44701T), isolated from a smear-ripened cheese.</title>
        <authorList>
            <consortium name="US DOE Joint Genome Institute (JGI-PGF)"/>
            <person name="Walter F."/>
            <person name="Albersmeier A."/>
            <person name="Kalinowski J."/>
            <person name="Ruckert C."/>
        </authorList>
    </citation>
    <scope>NUCLEOTIDE SEQUENCE</scope>
    <source>
        <strain evidence="8">CGMCC 1.15388</strain>
    </source>
</reference>
<comment type="subcellular location">
    <subcellularLocation>
        <location evidence="1">Membrane</location>
        <topology evidence="1">Multi-pass membrane protein</topology>
    </subcellularLocation>
</comment>
<feature type="transmembrane region" description="Helical" evidence="7">
    <location>
        <begin position="84"/>
        <end position="105"/>
    </location>
</feature>
<dbReference type="GO" id="GO:0016020">
    <property type="term" value="C:membrane"/>
    <property type="evidence" value="ECO:0007669"/>
    <property type="project" value="UniProtKB-SubCell"/>
</dbReference>
<sequence length="199" mass="21956">MQEADSTNRPTTAPSTTTQPPTSRSAARRSTASQRDSPWVQGIVLALMVAIPLTISFLGSQATQPHTDGWYEQADTAPWNPPDWLFGPVWTVLYIGMGLAAWLVWRERHRARVTTPLVLYFVQLAFNGVWTPLFFAGYPSWGGAALWAALGVIITLIILVILTARAFWPISRTAAVILLPYLAWILYASTLNAYIAVAN</sequence>
<evidence type="ECO:0000256" key="5">
    <source>
        <dbReference type="ARBA" id="ARBA00023136"/>
    </source>
</evidence>
<proteinExistence type="inferred from homology"/>
<dbReference type="PANTHER" id="PTHR10057">
    <property type="entry name" value="PERIPHERAL-TYPE BENZODIAZEPINE RECEPTOR"/>
    <property type="match status" value="1"/>
</dbReference>
<dbReference type="Pfam" id="PF03073">
    <property type="entry name" value="TspO_MBR"/>
    <property type="match status" value="1"/>
</dbReference>
<accession>A0A917AQW2</accession>
<evidence type="ECO:0000256" key="2">
    <source>
        <dbReference type="ARBA" id="ARBA00007524"/>
    </source>
</evidence>
<evidence type="ECO:0000256" key="1">
    <source>
        <dbReference type="ARBA" id="ARBA00004141"/>
    </source>
</evidence>
<dbReference type="GO" id="GO:0033013">
    <property type="term" value="P:tetrapyrrole metabolic process"/>
    <property type="evidence" value="ECO:0007669"/>
    <property type="project" value="UniProtKB-ARBA"/>
</dbReference>
<dbReference type="FunFam" id="1.20.1260.100:FF:000001">
    <property type="entry name" value="translocator protein 2"/>
    <property type="match status" value="1"/>
</dbReference>